<dbReference type="PROSITE" id="PS51671">
    <property type="entry name" value="ACT"/>
    <property type="match status" value="1"/>
</dbReference>
<dbReference type="CDD" id="cd13630">
    <property type="entry name" value="PBP2_PDT_1"/>
    <property type="match status" value="1"/>
</dbReference>
<dbReference type="PANTHER" id="PTHR21022">
    <property type="entry name" value="PREPHENATE DEHYDRATASE P PROTEIN"/>
    <property type="match status" value="1"/>
</dbReference>
<proteinExistence type="predicted"/>
<dbReference type="GO" id="GO:0005737">
    <property type="term" value="C:cytoplasm"/>
    <property type="evidence" value="ECO:0007669"/>
    <property type="project" value="TreeGrafter"/>
</dbReference>
<gene>
    <name evidence="8" type="ORF">GC250_04110</name>
</gene>
<dbReference type="InterPro" id="IPR002912">
    <property type="entry name" value="ACT_dom"/>
</dbReference>
<dbReference type="GO" id="GO:0009094">
    <property type="term" value="P:L-phenylalanine biosynthetic process"/>
    <property type="evidence" value="ECO:0007669"/>
    <property type="project" value="UniProtKB-KW"/>
</dbReference>
<evidence type="ECO:0000256" key="5">
    <source>
        <dbReference type="ARBA" id="ARBA00029440"/>
    </source>
</evidence>
<keyword evidence="1" id="KW-0028">Amino-acid biosynthesis</keyword>
<dbReference type="PROSITE" id="PS51171">
    <property type="entry name" value="PREPHENATE_DEHYDR_3"/>
    <property type="match status" value="1"/>
</dbReference>
<comment type="pathway">
    <text evidence="5">Amino-acid biosynthesis.</text>
</comment>
<dbReference type="Gene3D" id="3.40.190.10">
    <property type="entry name" value="Periplasmic binding protein-like II"/>
    <property type="match status" value="2"/>
</dbReference>
<dbReference type="PANTHER" id="PTHR21022:SF19">
    <property type="entry name" value="PREPHENATE DEHYDRATASE-RELATED"/>
    <property type="match status" value="1"/>
</dbReference>
<keyword evidence="4" id="KW-0456">Lyase</keyword>
<name>A0A6A9QU31_SULME</name>
<evidence type="ECO:0000256" key="2">
    <source>
        <dbReference type="ARBA" id="ARBA00023141"/>
    </source>
</evidence>
<keyword evidence="3" id="KW-0584">Phenylalanine biosynthesis</keyword>
<dbReference type="CDD" id="cd04905">
    <property type="entry name" value="ACT_CM-PDT"/>
    <property type="match status" value="1"/>
</dbReference>
<evidence type="ECO:0000259" key="6">
    <source>
        <dbReference type="PROSITE" id="PS51171"/>
    </source>
</evidence>
<accession>A0A6A9QU31</accession>
<dbReference type="Gene3D" id="3.30.70.260">
    <property type="match status" value="1"/>
</dbReference>
<evidence type="ECO:0000256" key="3">
    <source>
        <dbReference type="ARBA" id="ARBA00023222"/>
    </source>
</evidence>
<dbReference type="InterPro" id="IPR001086">
    <property type="entry name" value="Preph_deHydtase"/>
</dbReference>
<evidence type="ECO:0000256" key="4">
    <source>
        <dbReference type="ARBA" id="ARBA00023239"/>
    </source>
</evidence>
<dbReference type="Proteomes" id="UP000470772">
    <property type="component" value="Unassembled WGS sequence"/>
</dbReference>
<evidence type="ECO:0000256" key="1">
    <source>
        <dbReference type="ARBA" id="ARBA00022605"/>
    </source>
</evidence>
<dbReference type="SUPFAM" id="SSF53850">
    <property type="entry name" value="Periplasmic binding protein-like II"/>
    <property type="match status" value="1"/>
</dbReference>
<dbReference type="Pfam" id="PF00800">
    <property type="entry name" value="PDT"/>
    <property type="match status" value="1"/>
</dbReference>
<dbReference type="AlphaFoldDB" id="A0A6A9QU31"/>
<dbReference type="SUPFAM" id="SSF55021">
    <property type="entry name" value="ACT-like"/>
    <property type="match status" value="1"/>
</dbReference>
<keyword evidence="9" id="KW-1185">Reference proteome</keyword>
<feature type="domain" description="Prephenate dehydratase" evidence="6">
    <location>
        <begin position="6"/>
        <end position="177"/>
    </location>
</feature>
<evidence type="ECO:0000313" key="8">
    <source>
        <dbReference type="EMBL" id="MUN28642.1"/>
    </source>
</evidence>
<dbReference type="EMBL" id="WGGD01000005">
    <property type="protein sequence ID" value="MUN28642.1"/>
    <property type="molecule type" value="Genomic_DNA"/>
</dbReference>
<evidence type="ECO:0000259" key="7">
    <source>
        <dbReference type="PROSITE" id="PS51671"/>
    </source>
</evidence>
<sequence>MVKHSSICFLGPLGSFSHHAAALVAENRELLPKVTITDVFRSVDNDECTEGLVPIENSLEGPVNETLDNLFYKENIFVNLEIELPINLVIASIGDNFDMVYSHSHALQECREYLSRRRLSKIIPVESTSKAAEMASKDPRSAAICSEMAARLYGLKIIDYNIQDNINITRFFLISKTEMQKGNKSSMIFTIPHISGSLYHVLGKFYEEKVNLSMIYSRPLKNIPWRYYFYIEYEGEKNHKLIEKLKGVTTSLYFKGSYEKLSNNYTRL</sequence>
<dbReference type="RefSeq" id="WP_156016357.1">
    <property type="nucleotide sequence ID" value="NZ_WGGD01000005.1"/>
</dbReference>
<feature type="domain" description="ACT" evidence="7">
    <location>
        <begin position="186"/>
        <end position="259"/>
    </location>
</feature>
<protein>
    <submittedName>
        <fullName evidence="8">Chorismate mutase</fullName>
    </submittedName>
</protein>
<evidence type="ECO:0000313" key="9">
    <source>
        <dbReference type="Proteomes" id="UP000470772"/>
    </source>
</evidence>
<comment type="caution">
    <text evidence="8">The sequence shown here is derived from an EMBL/GenBank/DDBJ whole genome shotgun (WGS) entry which is preliminary data.</text>
</comment>
<dbReference type="GO" id="GO:0004664">
    <property type="term" value="F:prephenate dehydratase activity"/>
    <property type="evidence" value="ECO:0007669"/>
    <property type="project" value="InterPro"/>
</dbReference>
<organism evidence="8 9">
    <name type="scientific">Sulfuracidifex metallicus DSM 6482 = JCM 9184</name>
    <dbReference type="NCBI Taxonomy" id="523847"/>
    <lineage>
        <taxon>Archaea</taxon>
        <taxon>Thermoproteota</taxon>
        <taxon>Thermoprotei</taxon>
        <taxon>Sulfolobales</taxon>
        <taxon>Sulfolobaceae</taxon>
        <taxon>Sulfuracidifex</taxon>
    </lineage>
</organism>
<keyword evidence="2" id="KW-0057">Aromatic amino acid biosynthesis</keyword>
<reference evidence="8 9" key="1">
    <citation type="submission" date="2019-10" db="EMBL/GenBank/DDBJ databases">
        <title>Sequencing and Assembly of Multiple Reported Metal-Biooxidizing Members of the Extremely Thermoacidophilic Archaeal Family Sulfolobaceae.</title>
        <authorList>
            <person name="Counts J.A."/>
            <person name="Kelly R.M."/>
        </authorList>
    </citation>
    <scope>NUCLEOTIDE SEQUENCE [LARGE SCALE GENOMIC DNA]</scope>
    <source>
        <strain evidence="8 9">DSM 6482</strain>
    </source>
</reference>
<dbReference type="InterPro" id="IPR045865">
    <property type="entry name" value="ACT-like_dom_sf"/>
</dbReference>